<evidence type="ECO:0000256" key="3">
    <source>
        <dbReference type="ARBA" id="ARBA00023002"/>
    </source>
</evidence>
<evidence type="ECO:0000259" key="6">
    <source>
        <dbReference type="Pfam" id="PF01494"/>
    </source>
</evidence>
<dbReference type="Gene3D" id="3.50.50.60">
    <property type="entry name" value="FAD/NAD(P)-binding domain"/>
    <property type="match status" value="1"/>
</dbReference>
<organism evidence="7 8">
    <name type="scientific">Dichotomopilus funicola</name>
    <dbReference type="NCBI Taxonomy" id="1934379"/>
    <lineage>
        <taxon>Eukaryota</taxon>
        <taxon>Fungi</taxon>
        <taxon>Dikarya</taxon>
        <taxon>Ascomycota</taxon>
        <taxon>Pezizomycotina</taxon>
        <taxon>Sordariomycetes</taxon>
        <taxon>Sordariomycetidae</taxon>
        <taxon>Sordariales</taxon>
        <taxon>Chaetomiaceae</taxon>
        <taxon>Dichotomopilus</taxon>
    </lineage>
</organism>
<evidence type="ECO:0000256" key="1">
    <source>
        <dbReference type="ARBA" id="ARBA00022630"/>
    </source>
</evidence>
<evidence type="ECO:0000313" key="8">
    <source>
        <dbReference type="Proteomes" id="UP001302676"/>
    </source>
</evidence>
<comment type="caution">
    <text evidence="7">The sequence shown here is derived from an EMBL/GenBank/DDBJ whole genome shotgun (WGS) entry which is preliminary data.</text>
</comment>
<evidence type="ECO:0000256" key="2">
    <source>
        <dbReference type="ARBA" id="ARBA00022827"/>
    </source>
</evidence>
<keyword evidence="8" id="KW-1185">Reference proteome</keyword>
<dbReference type="GO" id="GO:0004497">
    <property type="term" value="F:monooxygenase activity"/>
    <property type="evidence" value="ECO:0007669"/>
    <property type="project" value="UniProtKB-KW"/>
</dbReference>
<name>A0AAN6UUR3_9PEZI</name>
<dbReference type="InterPro" id="IPR036188">
    <property type="entry name" value="FAD/NAD-bd_sf"/>
</dbReference>
<dbReference type="GO" id="GO:0071949">
    <property type="term" value="F:FAD binding"/>
    <property type="evidence" value="ECO:0007669"/>
    <property type="project" value="InterPro"/>
</dbReference>
<keyword evidence="5" id="KW-1133">Transmembrane helix</keyword>
<accession>A0AAN6UUR3</accession>
<protein>
    <recommendedName>
        <fullName evidence="6">FAD-binding domain-containing protein</fullName>
    </recommendedName>
</protein>
<dbReference type="GeneID" id="87821614"/>
<keyword evidence="3" id="KW-0560">Oxidoreductase</keyword>
<keyword evidence="1" id="KW-0285">Flavoprotein</keyword>
<evidence type="ECO:0000256" key="5">
    <source>
        <dbReference type="SAM" id="Phobius"/>
    </source>
</evidence>
<dbReference type="PANTHER" id="PTHR46972:SF1">
    <property type="entry name" value="FAD DEPENDENT OXIDOREDUCTASE DOMAIN-CONTAINING PROTEIN"/>
    <property type="match status" value="1"/>
</dbReference>
<gene>
    <name evidence="7" type="ORF">C8A04DRAFT_40599</name>
</gene>
<dbReference type="RefSeq" id="XP_062632963.1">
    <property type="nucleotide sequence ID" value="XM_062785001.1"/>
</dbReference>
<dbReference type="AlphaFoldDB" id="A0AAN6UUR3"/>
<reference evidence="7" key="1">
    <citation type="journal article" date="2023" name="Mol. Phylogenet. Evol.">
        <title>Genome-scale phylogeny and comparative genomics of the fungal order Sordariales.</title>
        <authorList>
            <person name="Hensen N."/>
            <person name="Bonometti L."/>
            <person name="Westerberg I."/>
            <person name="Brannstrom I.O."/>
            <person name="Guillou S."/>
            <person name="Cros-Aarteil S."/>
            <person name="Calhoun S."/>
            <person name="Haridas S."/>
            <person name="Kuo A."/>
            <person name="Mondo S."/>
            <person name="Pangilinan J."/>
            <person name="Riley R."/>
            <person name="LaButti K."/>
            <person name="Andreopoulos B."/>
            <person name="Lipzen A."/>
            <person name="Chen C."/>
            <person name="Yan M."/>
            <person name="Daum C."/>
            <person name="Ng V."/>
            <person name="Clum A."/>
            <person name="Steindorff A."/>
            <person name="Ohm R.A."/>
            <person name="Martin F."/>
            <person name="Silar P."/>
            <person name="Natvig D.O."/>
            <person name="Lalanne C."/>
            <person name="Gautier V."/>
            <person name="Ament-Velasquez S.L."/>
            <person name="Kruys A."/>
            <person name="Hutchinson M.I."/>
            <person name="Powell A.J."/>
            <person name="Barry K."/>
            <person name="Miller A.N."/>
            <person name="Grigoriev I.V."/>
            <person name="Debuchy R."/>
            <person name="Gladieux P."/>
            <person name="Hiltunen Thoren M."/>
            <person name="Johannesson H."/>
        </authorList>
    </citation>
    <scope>NUCLEOTIDE SEQUENCE</scope>
    <source>
        <strain evidence="7">CBS 141.50</strain>
    </source>
</reference>
<proteinExistence type="predicted"/>
<dbReference type="PRINTS" id="PR00420">
    <property type="entry name" value="RNGMNOXGNASE"/>
</dbReference>
<dbReference type="Pfam" id="PF01494">
    <property type="entry name" value="FAD_binding_3"/>
    <property type="match status" value="1"/>
</dbReference>
<keyword evidence="4" id="KW-0503">Monooxygenase</keyword>
<feature type="domain" description="FAD-binding" evidence="6">
    <location>
        <begin position="13"/>
        <end position="199"/>
    </location>
</feature>
<sequence>MSDRIHFLSGRHIVVAGGGIAGLSFAVALRKLWPPQVPPPKLTILERDSKEDALGRAGYSLSLAGYDETGGLVALRDLGLLDTILKHAILGTQDGSTGASFKAWNPDWTELLSVRFKPAPGLPTSSIRIARKNLRKTLIDAVPDEVRWESTCLSATKTKNGRVSLRISGGNGGKPESTVECDLLVVADGASSKVRASLRPDDQLEYAGAVQLIGQASFPNGIPPPLDRNWGQQLSGGHGVACFYSPVDSHSVVWGLSYVDPTFRPKVGPFRSREEILPVLEEARRRGHMLGPRFLEVLDATEDPTSVLVSPARDKKPFAHNPSELGPVVFIGDSNHAVSPFAGYGASLALKDGWDLAEKVIQASSVDSAIRNYDAVSVPRAVKVLQTSRTRIKHGHSTGVSYFLFRTFLSVMGYLLWLSGRA</sequence>
<dbReference type="PANTHER" id="PTHR46972">
    <property type="entry name" value="MONOOXYGENASE ASQM-RELATED"/>
    <property type="match status" value="1"/>
</dbReference>
<keyword evidence="5" id="KW-0472">Membrane</keyword>
<dbReference type="EMBL" id="MU853657">
    <property type="protein sequence ID" value="KAK4139592.1"/>
    <property type="molecule type" value="Genomic_DNA"/>
</dbReference>
<evidence type="ECO:0000313" key="7">
    <source>
        <dbReference type="EMBL" id="KAK4139592.1"/>
    </source>
</evidence>
<evidence type="ECO:0000256" key="4">
    <source>
        <dbReference type="ARBA" id="ARBA00023033"/>
    </source>
</evidence>
<keyword evidence="2" id="KW-0274">FAD</keyword>
<keyword evidence="5" id="KW-0812">Transmembrane</keyword>
<dbReference type="SUPFAM" id="SSF51905">
    <property type="entry name" value="FAD/NAD(P)-binding domain"/>
    <property type="match status" value="1"/>
</dbReference>
<feature type="transmembrane region" description="Helical" evidence="5">
    <location>
        <begin position="12"/>
        <end position="33"/>
    </location>
</feature>
<dbReference type="Proteomes" id="UP001302676">
    <property type="component" value="Unassembled WGS sequence"/>
</dbReference>
<dbReference type="InterPro" id="IPR002938">
    <property type="entry name" value="FAD-bd"/>
</dbReference>
<reference evidence="7" key="2">
    <citation type="submission" date="2023-05" db="EMBL/GenBank/DDBJ databases">
        <authorList>
            <consortium name="Lawrence Berkeley National Laboratory"/>
            <person name="Steindorff A."/>
            <person name="Hensen N."/>
            <person name="Bonometti L."/>
            <person name="Westerberg I."/>
            <person name="Brannstrom I.O."/>
            <person name="Guillou S."/>
            <person name="Cros-Aarteil S."/>
            <person name="Calhoun S."/>
            <person name="Haridas S."/>
            <person name="Kuo A."/>
            <person name="Mondo S."/>
            <person name="Pangilinan J."/>
            <person name="Riley R."/>
            <person name="Labutti K."/>
            <person name="Andreopoulos B."/>
            <person name="Lipzen A."/>
            <person name="Chen C."/>
            <person name="Yanf M."/>
            <person name="Daum C."/>
            <person name="Ng V."/>
            <person name="Clum A."/>
            <person name="Ohm R."/>
            <person name="Martin F."/>
            <person name="Silar P."/>
            <person name="Natvig D."/>
            <person name="Lalanne C."/>
            <person name="Gautier V."/>
            <person name="Ament-Velasquez S.L."/>
            <person name="Kruys A."/>
            <person name="Hutchinson M.I."/>
            <person name="Powell A.J."/>
            <person name="Barry K."/>
            <person name="Miller A.N."/>
            <person name="Grigoriev I.V."/>
            <person name="Debuchy R."/>
            <person name="Gladieux P."/>
            <person name="Thoren M.H."/>
            <person name="Johannesson H."/>
        </authorList>
    </citation>
    <scope>NUCLEOTIDE SEQUENCE</scope>
    <source>
        <strain evidence="7">CBS 141.50</strain>
    </source>
</reference>